<name>A0A8J2YXI1_9PROT</name>
<proteinExistence type="predicted"/>
<evidence type="ECO:0000313" key="5">
    <source>
        <dbReference type="Proteomes" id="UP000646365"/>
    </source>
</evidence>
<evidence type="ECO:0000256" key="1">
    <source>
        <dbReference type="ARBA" id="ARBA00022729"/>
    </source>
</evidence>
<organism evidence="4 5">
    <name type="scientific">Aliidongia dinghuensis</name>
    <dbReference type="NCBI Taxonomy" id="1867774"/>
    <lineage>
        <taxon>Bacteria</taxon>
        <taxon>Pseudomonadati</taxon>
        <taxon>Pseudomonadota</taxon>
        <taxon>Alphaproteobacteria</taxon>
        <taxon>Rhodospirillales</taxon>
        <taxon>Dongiaceae</taxon>
        <taxon>Aliidongia</taxon>
    </lineage>
</organism>
<feature type="signal peptide" evidence="2">
    <location>
        <begin position="1"/>
        <end position="20"/>
    </location>
</feature>
<keyword evidence="1 2" id="KW-0732">Signal</keyword>
<dbReference type="Gene3D" id="3.40.190.10">
    <property type="entry name" value="Periplasmic binding protein-like II"/>
    <property type="match status" value="2"/>
</dbReference>
<dbReference type="PANTHER" id="PTHR35936">
    <property type="entry name" value="MEMBRANE-BOUND LYTIC MUREIN TRANSGLYCOSYLASE F"/>
    <property type="match status" value="1"/>
</dbReference>
<evidence type="ECO:0000259" key="3">
    <source>
        <dbReference type="SMART" id="SM00062"/>
    </source>
</evidence>
<evidence type="ECO:0000256" key="2">
    <source>
        <dbReference type="SAM" id="SignalP"/>
    </source>
</evidence>
<feature type="domain" description="Solute-binding protein family 3/N-terminal" evidence="3">
    <location>
        <begin position="32"/>
        <end position="262"/>
    </location>
</feature>
<evidence type="ECO:0000313" key="4">
    <source>
        <dbReference type="EMBL" id="GGF28809.1"/>
    </source>
</evidence>
<gene>
    <name evidence="4" type="ORF">GCM10011611_38620</name>
</gene>
<dbReference type="CDD" id="cd01004">
    <property type="entry name" value="PBP2_MidA_like"/>
    <property type="match status" value="1"/>
</dbReference>
<sequence length="274" mass="28837">MKASYALPVLALLVASTAPAAELPAAIKAKGEIVFANVPNYPPFEFKDPATDKLSGVDIELGEAIAAKLGVKAKWQESAFAEMISALSTGRVDLIMSGMTDLASRQDQVTFVDYVKSGPQFYTTAEHAAEFKDMVALCGKKVGTSRRTSFPTEIAAWSDAHCKPAGKPAIEVVGTEGSADARTQLRQGRVDAAMQGNETIPYMMSQEPGAYAPIGQAIAAQFTGIGIAKADKPLQDAVAAALDQVITDGTYQKILAKWQLGDIAVAKATINAGK</sequence>
<dbReference type="AlphaFoldDB" id="A0A8J2YXI1"/>
<feature type="chain" id="PRO_5035250641" evidence="2">
    <location>
        <begin position="21"/>
        <end position="274"/>
    </location>
</feature>
<dbReference type="RefSeq" id="WP_189048751.1">
    <property type="nucleotide sequence ID" value="NZ_BMJQ01000010.1"/>
</dbReference>
<dbReference type="PANTHER" id="PTHR35936:SF17">
    <property type="entry name" value="ARGININE-BINDING EXTRACELLULAR PROTEIN ARTP"/>
    <property type="match status" value="1"/>
</dbReference>
<protein>
    <submittedName>
        <fullName evidence="4">ABC transporter substrate-binding protein</fullName>
    </submittedName>
</protein>
<dbReference type="EMBL" id="BMJQ01000010">
    <property type="protein sequence ID" value="GGF28809.1"/>
    <property type="molecule type" value="Genomic_DNA"/>
</dbReference>
<dbReference type="SUPFAM" id="SSF53850">
    <property type="entry name" value="Periplasmic binding protein-like II"/>
    <property type="match status" value="1"/>
</dbReference>
<comment type="caution">
    <text evidence="4">The sequence shown here is derived from an EMBL/GenBank/DDBJ whole genome shotgun (WGS) entry which is preliminary data.</text>
</comment>
<dbReference type="Proteomes" id="UP000646365">
    <property type="component" value="Unassembled WGS sequence"/>
</dbReference>
<accession>A0A8J2YXI1</accession>
<dbReference type="SMART" id="SM00062">
    <property type="entry name" value="PBPb"/>
    <property type="match status" value="1"/>
</dbReference>
<dbReference type="InterPro" id="IPR001638">
    <property type="entry name" value="Solute-binding_3/MltF_N"/>
</dbReference>
<reference evidence="4" key="1">
    <citation type="journal article" date="2014" name="Int. J. Syst. Evol. Microbiol.">
        <title>Complete genome sequence of Corynebacterium casei LMG S-19264T (=DSM 44701T), isolated from a smear-ripened cheese.</title>
        <authorList>
            <consortium name="US DOE Joint Genome Institute (JGI-PGF)"/>
            <person name="Walter F."/>
            <person name="Albersmeier A."/>
            <person name="Kalinowski J."/>
            <person name="Ruckert C."/>
        </authorList>
    </citation>
    <scope>NUCLEOTIDE SEQUENCE</scope>
    <source>
        <strain evidence="4">CGMCC 1.15725</strain>
    </source>
</reference>
<dbReference type="Pfam" id="PF00497">
    <property type="entry name" value="SBP_bac_3"/>
    <property type="match status" value="1"/>
</dbReference>
<keyword evidence="5" id="KW-1185">Reference proteome</keyword>
<reference evidence="4" key="2">
    <citation type="submission" date="2020-09" db="EMBL/GenBank/DDBJ databases">
        <authorList>
            <person name="Sun Q."/>
            <person name="Zhou Y."/>
        </authorList>
    </citation>
    <scope>NUCLEOTIDE SEQUENCE</scope>
    <source>
        <strain evidence="4">CGMCC 1.15725</strain>
    </source>
</reference>